<reference evidence="5 6" key="1">
    <citation type="submission" date="2022-10" db="EMBL/GenBank/DDBJ databases">
        <title>Roseococcus glaciei nov., sp. nov., isolated from glacier.</title>
        <authorList>
            <person name="Liu Q."/>
            <person name="Xin Y.-H."/>
        </authorList>
    </citation>
    <scope>NUCLEOTIDE SEQUENCE [LARGE SCALE GENOMIC DNA]</scope>
    <source>
        <strain evidence="5 6">MDT2-1-1</strain>
    </source>
</reference>
<sequence length="312" mass="32416">MRRPSHLLAIAAAALLALAPALADARPGGGFSSGSRGARTYAPPPSTSTAPAPSRQMDRTMTQPTRPGSPAAAPGAARPQTAQPGGMFRNPFMAGLIGGGLLGLMMGGGFLAGGFAGMLGVLLQVILIGGLIMLAVSLLRRRAQPAPAGMAREAHGAGGRPGLLPGLAGGGAAASAPVSIGSADYQSFETLLKQVNEAWSREDLGTLSRIATPEMVGFFRDDFAALRTRGWKNETRDVRLEQGDLAEAWSEGARDYATVAMRFSAVDVTREVATGRITEGDPETRTMAIEYWTFVRSQGSPWQLSAIQQAGA</sequence>
<keyword evidence="3" id="KW-0732">Signal</keyword>
<feature type="compositionally biased region" description="Low complexity" evidence="1">
    <location>
        <begin position="64"/>
        <end position="85"/>
    </location>
</feature>
<gene>
    <name evidence="5" type="ORF">OF850_01815</name>
</gene>
<dbReference type="InterPro" id="IPR032710">
    <property type="entry name" value="NTF2-like_dom_sf"/>
</dbReference>
<dbReference type="SUPFAM" id="SSF54427">
    <property type="entry name" value="NTF2-like"/>
    <property type="match status" value="1"/>
</dbReference>
<feature type="domain" description="Tim44-like" evidence="4">
    <location>
        <begin position="167"/>
        <end position="309"/>
    </location>
</feature>
<dbReference type="PANTHER" id="PTHR41542:SF1">
    <property type="entry name" value="BLL5807 PROTEIN"/>
    <property type="match status" value="1"/>
</dbReference>
<feature type="compositionally biased region" description="Low complexity" evidence="1">
    <location>
        <begin position="33"/>
        <end position="54"/>
    </location>
</feature>
<dbReference type="InterPro" id="IPR007379">
    <property type="entry name" value="Tim44-like_dom"/>
</dbReference>
<feature type="region of interest" description="Disordered" evidence="1">
    <location>
        <begin position="27"/>
        <end position="85"/>
    </location>
</feature>
<evidence type="ECO:0000256" key="1">
    <source>
        <dbReference type="SAM" id="MobiDB-lite"/>
    </source>
</evidence>
<keyword evidence="2" id="KW-0472">Membrane</keyword>
<dbReference type="Proteomes" id="UP001526430">
    <property type="component" value="Unassembled WGS sequence"/>
</dbReference>
<feature type="chain" id="PRO_5046271169" evidence="3">
    <location>
        <begin position="24"/>
        <end position="312"/>
    </location>
</feature>
<evidence type="ECO:0000313" key="5">
    <source>
        <dbReference type="EMBL" id="MCW8084351.1"/>
    </source>
</evidence>
<keyword evidence="6" id="KW-1185">Reference proteome</keyword>
<protein>
    <submittedName>
        <fullName evidence="5">TIM44-like domain-containing protein</fullName>
    </submittedName>
</protein>
<accession>A0ABT3NQB6</accession>
<feature type="transmembrane region" description="Helical" evidence="2">
    <location>
        <begin position="119"/>
        <end position="139"/>
    </location>
</feature>
<evidence type="ECO:0000256" key="3">
    <source>
        <dbReference type="SAM" id="SignalP"/>
    </source>
</evidence>
<evidence type="ECO:0000259" key="4">
    <source>
        <dbReference type="SMART" id="SM00978"/>
    </source>
</evidence>
<feature type="signal peptide" evidence="3">
    <location>
        <begin position="1"/>
        <end position="23"/>
    </location>
</feature>
<evidence type="ECO:0000313" key="6">
    <source>
        <dbReference type="Proteomes" id="UP001526430"/>
    </source>
</evidence>
<dbReference type="RefSeq" id="WP_301587954.1">
    <property type="nucleotide sequence ID" value="NZ_JAPFQI010000001.1"/>
</dbReference>
<dbReference type="SMART" id="SM00978">
    <property type="entry name" value="Tim44"/>
    <property type="match status" value="1"/>
</dbReference>
<keyword evidence="2" id="KW-1133">Transmembrane helix</keyword>
<dbReference type="Gene3D" id="3.10.450.240">
    <property type="match status" value="1"/>
</dbReference>
<dbReference type="EMBL" id="JAPFQI010000001">
    <property type="protein sequence ID" value="MCW8084351.1"/>
    <property type="molecule type" value="Genomic_DNA"/>
</dbReference>
<name>A0ABT3NQB6_9PROT</name>
<keyword evidence="2" id="KW-0812">Transmembrane</keyword>
<organism evidence="5 6">
    <name type="scientific">Sabulicella glaciei</name>
    <dbReference type="NCBI Taxonomy" id="2984948"/>
    <lineage>
        <taxon>Bacteria</taxon>
        <taxon>Pseudomonadati</taxon>
        <taxon>Pseudomonadota</taxon>
        <taxon>Alphaproteobacteria</taxon>
        <taxon>Acetobacterales</taxon>
        <taxon>Acetobacteraceae</taxon>
        <taxon>Sabulicella</taxon>
    </lineage>
</organism>
<proteinExistence type="predicted"/>
<comment type="caution">
    <text evidence="5">The sequence shown here is derived from an EMBL/GenBank/DDBJ whole genome shotgun (WGS) entry which is preliminary data.</text>
</comment>
<evidence type="ECO:0000256" key="2">
    <source>
        <dbReference type="SAM" id="Phobius"/>
    </source>
</evidence>
<dbReference type="Pfam" id="PF04280">
    <property type="entry name" value="Tim44"/>
    <property type="match status" value="1"/>
</dbReference>
<dbReference type="PANTHER" id="PTHR41542">
    <property type="entry name" value="BLL5807 PROTEIN"/>
    <property type="match status" value="1"/>
</dbReference>
<feature type="transmembrane region" description="Helical" evidence="2">
    <location>
        <begin position="92"/>
        <end position="112"/>
    </location>
</feature>